<evidence type="ECO:0000256" key="8">
    <source>
        <dbReference type="ARBA" id="ARBA00022989"/>
    </source>
</evidence>
<dbReference type="SUPFAM" id="SSF47384">
    <property type="entry name" value="Homodimeric domain of signal transducing histidine kinase"/>
    <property type="match status" value="1"/>
</dbReference>
<comment type="catalytic activity">
    <reaction evidence="1">
        <text>ATP + protein L-histidine = ADP + protein N-phospho-L-histidine.</text>
        <dbReference type="EC" id="2.7.13.3"/>
    </reaction>
</comment>
<dbReference type="PRINTS" id="PR00344">
    <property type="entry name" value="BCTRLSENSOR"/>
</dbReference>
<dbReference type="Pfam" id="PF02518">
    <property type="entry name" value="HATPase_c"/>
    <property type="match status" value="1"/>
</dbReference>
<feature type="domain" description="Histidine kinase" evidence="12">
    <location>
        <begin position="296"/>
        <end position="511"/>
    </location>
</feature>
<evidence type="ECO:0000256" key="1">
    <source>
        <dbReference type="ARBA" id="ARBA00000085"/>
    </source>
</evidence>
<dbReference type="SMART" id="SM00387">
    <property type="entry name" value="HATPase_c"/>
    <property type="match status" value="1"/>
</dbReference>
<accession>A0A2G8T8Y3</accession>
<dbReference type="PROSITE" id="PS50885">
    <property type="entry name" value="HAMP"/>
    <property type="match status" value="1"/>
</dbReference>
<evidence type="ECO:0000256" key="4">
    <source>
        <dbReference type="ARBA" id="ARBA00022553"/>
    </source>
</evidence>
<evidence type="ECO:0000256" key="11">
    <source>
        <dbReference type="SAM" id="Phobius"/>
    </source>
</evidence>
<dbReference type="InterPro" id="IPR036097">
    <property type="entry name" value="HisK_dim/P_sf"/>
</dbReference>
<dbReference type="GO" id="GO:0005886">
    <property type="term" value="C:plasma membrane"/>
    <property type="evidence" value="ECO:0007669"/>
    <property type="project" value="TreeGrafter"/>
</dbReference>
<keyword evidence="7" id="KW-0418">Kinase</keyword>
<evidence type="ECO:0000256" key="6">
    <source>
        <dbReference type="ARBA" id="ARBA00022692"/>
    </source>
</evidence>
<keyword evidence="5" id="KW-0808">Transferase</keyword>
<dbReference type="Pfam" id="PF00512">
    <property type="entry name" value="HisKA"/>
    <property type="match status" value="1"/>
</dbReference>
<dbReference type="EMBL" id="PDOC01000025">
    <property type="protein sequence ID" value="PIL42526.1"/>
    <property type="molecule type" value="Genomic_DNA"/>
</dbReference>
<comment type="subcellular location">
    <subcellularLocation>
        <location evidence="2">Membrane</location>
    </subcellularLocation>
</comment>
<evidence type="ECO:0000256" key="9">
    <source>
        <dbReference type="ARBA" id="ARBA00023012"/>
    </source>
</evidence>
<dbReference type="Gene3D" id="6.10.340.10">
    <property type="match status" value="1"/>
</dbReference>
<dbReference type="CDD" id="cd06225">
    <property type="entry name" value="HAMP"/>
    <property type="match status" value="1"/>
</dbReference>
<dbReference type="InterPro" id="IPR005467">
    <property type="entry name" value="His_kinase_dom"/>
</dbReference>
<feature type="transmembrane region" description="Helical" evidence="11">
    <location>
        <begin position="216"/>
        <end position="236"/>
    </location>
</feature>
<dbReference type="EC" id="2.7.13.3" evidence="3"/>
<keyword evidence="10 11" id="KW-0472">Membrane</keyword>
<keyword evidence="9" id="KW-0902">Two-component regulatory system</keyword>
<keyword evidence="6 11" id="KW-0812">Transmembrane</keyword>
<evidence type="ECO:0000313" key="14">
    <source>
        <dbReference type="EMBL" id="PIL42526.1"/>
    </source>
</evidence>
<keyword evidence="15" id="KW-1185">Reference proteome</keyword>
<dbReference type="InterPro" id="IPR003660">
    <property type="entry name" value="HAMP_dom"/>
</dbReference>
<dbReference type="RefSeq" id="WP_099792914.1">
    <property type="nucleotide sequence ID" value="NZ_JBHLYV010000091.1"/>
</dbReference>
<evidence type="ECO:0000256" key="2">
    <source>
        <dbReference type="ARBA" id="ARBA00004370"/>
    </source>
</evidence>
<dbReference type="OrthoDB" id="9804645at2"/>
<feature type="domain" description="HAMP" evidence="13">
    <location>
        <begin position="236"/>
        <end position="288"/>
    </location>
</feature>
<dbReference type="Gene3D" id="1.10.287.130">
    <property type="match status" value="1"/>
</dbReference>
<proteinExistence type="predicted"/>
<evidence type="ECO:0000256" key="5">
    <source>
        <dbReference type="ARBA" id="ARBA00022679"/>
    </source>
</evidence>
<evidence type="ECO:0000313" key="15">
    <source>
        <dbReference type="Proteomes" id="UP000230390"/>
    </source>
</evidence>
<dbReference type="Proteomes" id="UP000230390">
    <property type="component" value="Unassembled WGS sequence"/>
</dbReference>
<dbReference type="InterPro" id="IPR003661">
    <property type="entry name" value="HisK_dim/P_dom"/>
</dbReference>
<dbReference type="Gene3D" id="3.30.565.10">
    <property type="entry name" value="Histidine kinase-like ATPase, C-terminal domain"/>
    <property type="match status" value="1"/>
</dbReference>
<dbReference type="InterPro" id="IPR003594">
    <property type="entry name" value="HATPase_dom"/>
</dbReference>
<name>A0A2G8T8Y3_9BURK</name>
<evidence type="ECO:0000259" key="12">
    <source>
        <dbReference type="PROSITE" id="PS50109"/>
    </source>
</evidence>
<dbReference type="CDD" id="cd00082">
    <property type="entry name" value="HisKA"/>
    <property type="match status" value="1"/>
</dbReference>
<evidence type="ECO:0000259" key="13">
    <source>
        <dbReference type="PROSITE" id="PS50885"/>
    </source>
</evidence>
<dbReference type="InterPro" id="IPR050428">
    <property type="entry name" value="TCS_sensor_his_kinase"/>
</dbReference>
<gene>
    <name evidence="14" type="ORF">CR105_23855</name>
</gene>
<dbReference type="Pfam" id="PF00672">
    <property type="entry name" value="HAMP"/>
    <property type="match status" value="1"/>
</dbReference>
<keyword evidence="8 11" id="KW-1133">Transmembrane helix</keyword>
<dbReference type="SUPFAM" id="SSF158472">
    <property type="entry name" value="HAMP domain-like"/>
    <property type="match status" value="1"/>
</dbReference>
<reference evidence="14 15" key="1">
    <citation type="submission" date="2017-10" db="EMBL/GenBank/DDBJ databases">
        <title>Massilia psychrophilum sp. nov., a novel purple-pigmented bacterium isolated from Tianshan glacier, Xinjiang Municipality, China.</title>
        <authorList>
            <person name="Wang H."/>
        </authorList>
    </citation>
    <scope>NUCLEOTIDE SEQUENCE [LARGE SCALE GENOMIC DNA]</scope>
    <source>
        <strain evidence="14 15">JCM 30074</strain>
    </source>
</reference>
<organism evidence="14 15">
    <name type="scientific">Massilia eurypsychrophila</name>
    <dbReference type="NCBI Taxonomy" id="1485217"/>
    <lineage>
        <taxon>Bacteria</taxon>
        <taxon>Pseudomonadati</taxon>
        <taxon>Pseudomonadota</taxon>
        <taxon>Betaproteobacteria</taxon>
        <taxon>Burkholderiales</taxon>
        <taxon>Oxalobacteraceae</taxon>
        <taxon>Telluria group</taxon>
        <taxon>Massilia</taxon>
    </lineage>
</organism>
<dbReference type="InterPro" id="IPR004358">
    <property type="entry name" value="Sig_transdc_His_kin-like_C"/>
</dbReference>
<protein>
    <recommendedName>
        <fullName evidence="3">histidine kinase</fullName>
        <ecNumber evidence="3">2.7.13.3</ecNumber>
    </recommendedName>
</protein>
<dbReference type="PROSITE" id="PS50109">
    <property type="entry name" value="HIS_KIN"/>
    <property type="match status" value="1"/>
</dbReference>
<evidence type="ECO:0000256" key="10">
    <source>
        <dbReference type="ARBA" id="ARBA00023136"/>
    </source>
</evidence>
<comment type="caution">
    <text evidence="14">The sequence shown here is derived from an EMBL/GenBank/DDBJ whole genome shotgun (WGS) entry which is preliminary data.</text>
</comment>
<dbReference type="SMART" id="SM00388">
    <property type="entry name" value="HisKA"/>
    <property type="match status" value="1"/>
</dbReference>
<dbReference type="SUPFAM" id="SSF55874">
    <property type="entry name" value="ATPase domain of HSP90 chaperone/DNA topoisomerase II/histidine kinase"/>
    <property type="match status" value="1"/>
</dbReference>
<dbReference type="PANTHER" id="PTHR45436:SF5">
    <property type="entry name" value="SENSOR HISTIDINE KINASE TRCS"/>
    <property type="match status" value="1"/>
</dbReference>
<sequence length="512" mass="53843">MRISIGHRLFASVLLAILAVAASAIALMRQNVADSFGEYALNIELDRLDELSGALARHYREHAGWSFLPADAAGRRHWIAHELGRLQQQRLAAPVAPVQPVAPAGAAAGMADLAAAPAAPPVPPAPPLPPLPPPRIVADAPASGEGVEQPALPARITLLDSAGAYLAGRPPGAAPAARRRIGDAAGGPIGYLAVSRAQRPSDALASVFLQQLSESLLAIVGASMVLSAAAAMLLAAHFRKPIGRLATAARELAKGRYEVRLGLGRSDELGDLAHSFNQLAHQLESAEVSRRQWVADTSHELRTPLSVLRAQLEAIEDGVRTASPEAVAAMLRQALSLNKLIDELYALARADLGEPSYQRAATDLWQLACEQAAAFEHKLGAAGLRLDAGAAPLDAVVMADPERMRQLFANLFENCVRYTAPGGSVSLRAHADGARLCITLDDSAPAVPDEALARLSERFYRVEASRSREHGGAGLGLALCRRIAEAHGGELAFSHSALGGLRVLLSLPLAKP</sequence>
<dbReference type="PANTHER" id="PTHR45436">
    <property type="entry name" value="SENSOR HISTIDINE KINASE YKOH"/>
    <property type="match status" value="1"/>
</dbReference>
<evidence type="ECO:0000256" key="7">
    <source>
        <dbReference type="ARBA" id="ARBA00022777"/>
    </source>
</evidence>
<evidence type="ECO:0000256" key="3">
    <source>
        <dbReference type="ARBA" id="ARBA00012438"/>
    </source>
</evidence>
<dbReference type="InterPro" id="IPR036890">
    <property type="entry name" value="HATPase_C_sf"/>
</dbReference>
<keyword evidence="4" id="KW-0597">Phosphoprotein</keyword>
<dbReference type="AlphaFoldDB" id="A0A2G8T8Y3"/>
<dbReference type="SMART" id="SM00304">
    <property type="entry name" value="HAMP"/>
    <property type="match status" value="1"/>
</dbReference>
<dbReference type="GO" id="GO:0000155">
    <property type="term" value="F:phosphorelay sensor kinase activity"/>
    <property type="evidence" value="ECO:0007669"/>
    <property type="project" value="InterPro"/>
</dbReference>